<keyword evidence="5" id="KW-1185">Reference proteome</keyword>
<evidence type="ECO:0000256" key="1">
    <source>
        <dbReference type="ARBA" id="ARBA00022603"/>
    </source>
</evidence>
<dbReference type="InterPro" id="IPR007848">
    <property type="entry name" value="Small_mtfrase_dom"/>
</dbReference>
<dbReference type="PANTHER" id="PTHR47739:SF1">
    <property type="entry name" value="TRNA1(VAL) (ADENINE(37)-N6)-METHYLTRANSFERASE"/>
    <property type="match status" value="1"/>
</dbReference>
<evidence type="ECO:0000313" key="5">
    <source>
        <dbReference type="Proteomes" id="UP001237448"/>
    </source>
</evidence>
<name>A0ABU0FC15_9HYPH</name>
<dbReference type="PANTHER" id="PTHR47739">
    <property type="entry name" value="TRNA1(VAL) (ADENINE(37)-N6)-METHYLTRANSFERASE"/>
    <property type="match status" value="1"/>
</dbReference>
<gene>
    <name evidence="4" type="ORF">J3R73_001430</name>
</gene>
<dbReference type="RefSeq" id="WP_307424292.1">
    <property type="nucleotide sequence ID" value="NZ_JAUSVK010000001.1"/>
</dbReference>
<dbReference type="Gene3D" id="3.40.50.150">
    <property type="entry name" value="Vaccinia Virus protein VP39"/>
    <property type="match status" value="1"/>
</dbReference>
<evidence type="ECO:0000259" key="3">
    <source>
        <dbReference type="Pfam" id="PF05175"/>
    </source>
</evidence>
<keyword evidence="1" id="KW-0489">Methyltransferase</keyword>
<dbReference type="InterPro" id="IPR050210">
    <property type="entry name" value="tRNA_Adenine-N(6)_MTase"/>
</dbReference>
<sequence>MSVVTKSPFLGGRLTLLQPEKGHRAGTDAVLLAASAAPKPGETLFDLGAGVGAAGLAVAIRAPECRIRLVEIVAEIEELADANIRENGLGAHVAAMRADVTAPLLQEGPMQPSGADYVIMNPPFHLEGTVRAPPSAYRGTAHIHGPEGDEAWIRCAHALLRSKGTLTIIHRADALPRLLAALDRRFGDIRIKPVLPRMDEPAGRILLRAVKDSRAPLVLLPPLVLHGADGAFTPEAQALHRGEGLIDWRNGG</sequence>
<comment type="caution">
    <text evidence="4">The sequence shown here is derived from an EMBL/GenBank/DDBJ whole genome shotgun (WGS) entry which is preliminary data.</text>
</comment>
<keyword evidence="1" id="KW-0808">Transferase</keyword>
<organism evidence="4 5">
    <name type="scientific">Labrys monachus</name>
    <dbReference type="NCBI Taxonomy" id="217067"/>
    <lineage>
        <taxon>Bacteria</taxon>
        <taxon>Pseudomonadati</taxon>
        <taxon>Pseudomonadota</taxon>
        <taxon>Alphaproteobacteria</taxon>
        <taxon>Hyphomicrobiales</taxon>
        <taxon>Xanthobacteraceae</taxon>
        <taxon>Labrys</taxon>
    </lineage>
</organism>
<protein>
    <submittedName>
        <fullName evidence="4">tRNA1(Val) A37 N6-methylase TrmN6</fullName>
    </submittedName>
</protein>
<feature type="domain" description="Methyltransferase small" evidence="3">
    <location>
        <begin position="36"/>
        <end position="129"/>
    </location>
</feature>
<dbReference type="EMBL" id="JAUSVK010000001">
    <property type="protein sequence ID" value="MDQ0391638.1"/>
    <property type="molecule type" value="Genomic_DNA"/>
</dbReference>
<evidence type="ECO:0000313" key="4">
    <source>
        <dbReference type="EMBL" id="MDQ0391638.1"/>
    </source>
</evidence>
<dbReference type="InterPro" id="IPR029063">
    <property type="entry name" value="SAM-dependent_MTases_sf"/>
</dbReference>
<reference evidence="4 5" key="1">
    <citation type="submission" date="2023-07" db="EMBL/GenBank/DDBJ databases">
        <title>Genomic Encyclopedia of Type Strains, Phase IV (KMG-IV): sequencing the most valuable type-strain genomes for metagenomic binning, comparative biology and taxonomic classification.</title>
        <authorList>
            <person name="Goeker M."/>
        </authorList>
    </citation>
    <scope>NUCLEOTIDE SEQUENCE [LARGE SCALE GENOMIC DNA]</scope>
    <source>
        <strain evidence="4 5">DSM 5896</strain>
    </source>
</reference>
<accession>A0ABU0FC15</accession>
<proteinExistence type="predicted"/>
<dbReference type="SUPFAM" id="SSF53335">
    <property type="entry name" value="S-adenosyl-L-methionine-dependent methyltransferases"/>
    <property type="match status" value="1"/>
</dbReference>
<dbReference type="Proteomes" id="UP001237448">
    <property type="component" value="Unassembled WGS sequence"/>
</dbReference>
<dbReference type="Pfam" id="PF05175">
    <property type="entry name" value="MTS"/>
    <property type="match status" value="1"/>
</dbReference>
<evidence type="ECO:0000256" key="2">
    <source>
        <dbReference type="ARBA" id="ARBA00022691"/>
    </source>
</evidence>
<keyword evidence="2" id="KW-0949">S-adenosyl-L-methionine</keyword>